<dbReference type="PANTHER" id="PTHR11261:SF3">
    <property type="entry name" value="RETINOL-BINDING PROTEIN 3"/>
    <property type="match status" value="1"/>
</dbReference>
<keyword evidence="1" id="KW-0732">Signal</keyword>
<dbReference type="Proteomes" id="UP000217311">
    <property type="component" value="Chromosome"/>
</dbReference>
<dbReference type="SMART" id="SM00245">
    <property type="entry name" value="TSPc"/>
    <property type="match status" value="1"/>
</dbReference>
<dbReference type="AlphaFoldDB" id="A0A290MW81"/>
<dbReference type="RefSeq" id="WP_096050918.1">
    <property type="nucleotide sequence ID" value="NZ_CP023315.3"/>
</dbReference>
<reference evidence="4" key="1">
    <citation type="submission" date="2017-09" db="EMBL/GenBank/DDBJ databases">
        <title>Genome evolution observed in wild isolates of Caulobacter crescentus.</title>
        <authorList>
            <person name="Ely B."/>
            <person name="Wilson K."/>
            <person name="Scott D."/>
        </authorList>
    </citation>
    <scope>NUCLEOTIDE SEQUENCE [LARGE SCALE GENOMIC DNA]</scope>
    <source>
        <strain evidence="4">CB13b1a</strain>
    </source>
</reference>
<dbReference type="Pfam" id="PF03572">
    <property type="entry name" value="Peptidase_S41"/>
    <property type="match status" value="1"/>
</dbReference>
<feature type="chain" id="PRO_5012809771" evidence="1">
    <location>
        <begin position="22"/>
        <end position="462"/>
    </location>
</feature>
<dbReference type="PANTHER" id="PTHR11261">
    <property type="entry name" value="INTERPHOTORECEPTOR RETINOID-BINDING PROTEIN"/>
    <property type="match status" value="1"/>
</dbReference>
<dbReference type="InterPro" id="IPR005151">
    <property type="entry name" value="Tail-specific_protease"/>
</dbReference>
<feature type="domain" description="Tail specific protease" evidence="2">
    <location>
        <begin position="227"/>
        <end position="430"/>
    </location>
</feature>
<dbReference type="Gene3D" id="3.30.750.44">
    <property type="match status" value="1"/>
</dbReference>
<dbReference type="Gene3D" id="3.90.226.10">
    <property type="entry name" value="2-enoyl-CoA Hydratase, Chain A, domain 1"/>
    <property type="match status" value="1"/>
</dbReference>
<protein>
    <submittedName>
        <fullName evidence="3">Peptidase</fullName>
    </submittedName>
</protein>
<dbReference type="EMBL" id="CP023315">
    <property type="protein sequence ID" value="ATC31460.1"/>
    <property type="molecule type" value="Genomic_DNA"/>
</dbReference>
<evidence type="ECO:0000313" key="4">
    <source>
        <dbReference type="Proteomes" id="UP000217311"/>
    </source>
</evidence>
<name>A0A290MW81_CAUVI</name>
<dbReference type="GO" id="GO:0006508">
    <property type="term" value="P:proteolysis"/>
    <property type="evidence" value="ECO:0007669"/>
    <property type="project" value="InterPro"/>
</dbReference>
<proteinExistence type="predicted"/>
<sequence length="462" mass="48994">MKRLSLVAAAAALSLASPALAESPFWPVQPKNGPVAAELRGAWKSRGYGWIVQFGPDGAQLFQTAGGACYPDARREPDPDGVLSLWRAEGAGVISLTGDPLGTRYQFDRLPNLPTDCISAAAWTPDRIVAFAADTFAELYPRSAERKLDWPARKAKALAQVTPTSTDDQLWLALAGLLSGLDDPHVELHGMVQGARRDLEPGESPTLLRVRSADPAGEERSWLQAYREGILTGLLQGKGRQAANNRIFWGRVDDVGYLNVLTMGAFARNAAPDDPRPLDAVLDEALSAFVGAKAVVVDVSNNRGGYDTISRRIAARFTAQPRVAYAKVPVGAKTPPQTIKVEPSGAVGFTGPVYVVTSDITVSAGETFTLMMKALPNVTQVGGTTRGAFSDQLPKPLPNGWSLALPAELYRSADGQELEGRGLAPDVPLDVFPDGDVSGGHAKAIEGLIAKIREGAVGTAAR</sequence>
<feature type="signal peptide" evidence="1">
    <location>
        <begin position="1"/>
        <end position="21"/>
    </location>
</feature>
<dbReference type="CDD" id="cd07563">
    <property type="entry name" value="Peptidase_S41_IRBP"/>
    <property type="match status" value="1"/>
</dbReference>
<dbReference type="SUPFAM" id="SSF52096">
    <property type="entry name" value="ClpP/crotonase"/>
    <property type="match status" value="1"/>
</dbReference>
<dbReference type="GO" id="GO:0008236">
    <property type="term" value="F:serine-type peptidase activity"/>
    <property type="evidence" value="ECO:0007669"/>
    <property type="project" value="InterPro"/>
</dbReference>
<evidence type="ECO:0000256" key="1">
    <source>
        <dbReference type="SAM" id="SignalP"/>
    </source>
</evidence>
<organism evidence="3 4">
    <name type="scientific">Caulobacter vibrioides</name>
    <name type="common">Caulobacter crescentus</name>
    <dbReference type="NCBI Taxonomy" id="155892"/>
    <lineage>
        <taxon>Bacteria</taxon>
        <taxon>Pseudomonadati</taxon>
        <taxon>Pseudomonadota</taxon>
        <taxon>Alphaproteobacteria</taxon>
        <taxon>Caulobacterales</taxon>
        <taxon>Caulobacteraceae</taxon>
        <taxon>Caulobacter</taxon>
    </lineage>
</organism>
<gene>
    <name evidence="3" type="ORF">CA606_03335</name>
</gene>
<evidence type="ECO:0000313" key="3">
    <source>
        <dbReference type="EMBL" id="ATC31460.1"/>
    </source>
</evidence>
<dbReference type="InterPro" id="IPR029045">
    <property type="entry name" value="ClpP/crotonase-like_dom_sf"/>
</dbReference>
<evidence type="ECO:0000259" key="2">
    <source>
        <dbReference type="SMART" id="SM00245"/>
    </source>
</evidence>
<accession>A0A290MW81</accession>